<proteinExistence type="predicted"/>
<accession>A0ACC0PC33</accession>
<evidence type="ECO:0000313" key="1">
    <source>
        <dbReference type="EMBL" id="KAI8562318.1"/>
    </source>
</evidence>
<reference evidence="1" key="1">
    <citation type="submission" date="2022-02" db="EMBL/GenBank/DDBJ databases">
        <title>Plant Genome Project.</title>
        <authorList>
            <person name="Zhang R.-G."/>
        </authorList>
    </citation>
    <scope>NUCLEOTIDE SEQUENCE</scope>
    <source>
        <strain evidence="1">AT1</strain>
    </source>
</reference>
<gene>
    <name evidence="1" type="ORF">RHMOL_Rhmol03G0027600</name>
</gene>
<keyword evidence="2" id="KW-1185">Reference proteome</keyword>
<protein>
    <submittedName>
        <fullName evidence="1">Uncharacterized protein</fullName>
    </submittedName>
</protein>
<sequence length="186" mass="20787">MCHRPGSFLSTSEDQMKELSLGLRASGTRYLWIIRAAQESSFRVGCCEENGFMVPWCDQLRVLCHRSIGGFLTHCGWNSTMESIFAGVPMLTFALRLDQMHNSKIIVEDLGVGMKLKGGVGLENGIGREEIAETVKRFMDLDGKESKEMRRRAKELEEICHRAIDTNGSTEANVTDFVESLCCVTS</sequence>
<dbReference type="EMBL" id="CM046390">
    <property type="protein sequence ID" value="KAI8562318.1"/>
    <property type="molecule type" value="Genomic_DNA"/>
</dbReference>
<evidence type="ECO:0000313" key="2">
    <source>
        <dbReference type="Proteomes" id="UP001062846"/>
    </source>
</evidence>
<comment type="caution">
    <text evidence="1">The sequence shown here is derived from an EMBL/GenBank/DDBJ whole genome shotgun (WGS) entry which is preliminary data.</text>
</comment>
<name>A0ACC0PC33_RHOML</name>
<dbReference type="Proteomes" id="UP001062846">
    <property type="component" value="Chromosome 3"/>
</dbReference>
<organism evidence="1 2">
    <name type="scientific">Rhododendron molle</name>
    <name type="common">Chinese azalea</name>
    <name type="synonym">Azalea mollis</name>
    <dbReference type="NCBI Taxonomy" id="49168"/>
    <lineage>
        <taxon>Eukaryota</taxon>
        <taxon>Viridiplantae</taxon>
        <taxon>Streptophyta</taxon>
        <taxon>Embryophyta</taxon>
        <taxon>Tracheophyta</taxon>
        <taxon>Spermatophyta</taxon>
        <taxon>Magnoliopsida</taxon>
        <taxon>eudicotyledons</taxon>
        <taxon>Gunneridae</taxon>
        <taxon>Pentapetalae</taxon>
        <taxon>asterids</taxon>
        <taxon>Ericales</taxon>
        <taxon>Ericaceae</taxon>
        <taxon>Ericoideae</taxon>
        <taxon>Rhodoreae</taxon>
        <taxon>Rhododendron</taxon>
    </lineage>
</organism>